<name>A0AAN5C930_9BILA</name>
<dbReference type="FunFam" id="3.40.33.10:FF:000021">
    <property type="entry name" value="Scl-5"/>
    <property type="match status" value="1"/>
</dbReference>
<feature type="signal peptide" evidence="1">
    <location>
        <begin position="1"/>
        <end position="18"/>
    </location>
</feature>
<feature type="chain" id="PRO_5042931229" description="SCP domain-containing protein" evidence="1">
    <location>
        <begin position="19"/>
        <end position="295"/>
    </location>
</feature>
<reference evidence="4" key="1">
    <citation type="submission" date="2022-10" db="EMBL/GenBank/DDBJ databases">
        <title>Genome assembly of Pristionchus species.</title>
        <authorList>
            <person name="Yoshida K."/>
            <person name="Sommer R.J."/>
        </authorList>
    </citation>
    <scope>NUCLEOTIDE SEQUENCE [LARGE SCALE GENOMIC DNA]</scope>
    <source>
        <strain evidence="4">RS5460</strain>
    </source>
</reference>
<dbReference type="InterPro" id="IPR001283">
    <property type="entry name" value="CRISP-related"/>
</dbReference>
<organism evidence="3 4">
    <name type="scientific">Pristionchus mayeri</name>
    <dbReference type="NCBI Taxonomy" id="1317129"/>
    <lineage>
        <taxon>Eukaryota</taxon>
        <taxon>Metazoa</taxon>
        <taxon>Ecdysozoa</taxon>
        <taxon>Nematoda</taxon>
        <taxon>Chromadorea</taxon>
        <taxon>Rhabditida</taxon>
        <taxon>Rhabditina</taxon>
        <taxon>Diplogasteromorpha</taxon>
        <taxon>Diplogasteroidea</taxon>
        <taxon>Neodiplogasteridae</taxon>
        <taxon>Pristionchus</taxon>
    </lineage>
</organism>
<keyword evidence="4" id="KW-1185">Reference proteome</keyword>
<gene>
    <name evidence="3" type="ORF">PMAYCL1PPCAC_04577</name>
</gene>
<dbReference type="PRINTS" id="PR00837">
    <property type="entry name" value="V5TPXLIKE"/>
</dbReference>
<evidence type="ECO:0000256" key="1">
    <source>
        <dbReference type="SAM" id="SignalP"/>
    </source>
</evidence>
<dbReference type="InterPro" id="IPR014044">
    <property type="entry name" value="CAP_dom"/>
</dbReference>
<feature type="domain" description="SCP" evidence="2">
    <location>
        <begin position="27"/>
        <end position="180"/>
    </location>
</feature>
<feature type="non-terminal residue" evidence="3">
    <location>
        <position position="295"/>
    </location>
</feature>
<evidence type="ECO:0000313" key="3">
    <source>
        <dbReference type="EMBL" id="GMR34382.1"/>
    </source>
</evidence>
<dbReference type="Gene3D" id="3.40.33.10">
    <property type="entry name" value="CAP"/>
    <property type="match status" value="1"/>
</dbReference>
<evidence type="ECO:0000259" key="2">
    <source>
        <dbReference type="SMART" id="SM00198"/>
    </source>
</evidence>
<dbReference type="Pfam" id="PF00188">
    <property type="entry name" value="CAP"/>
    <property type="match status" value="1"/>
</dbReference>
<dbReference type="CDD" id="cd05380">
    <property type="entry name" value="CAP_euk"/>
    <property type="match status" value="1"/>
</dbReference>
<dbReference type="SMART" id="SM00198">
    <property type="entry name" value="SCP"/>
    <property type="match status" value="1"/>
</dbReference>
<comment type="caution">
    <text evidence="3">The sequence shown here is derived from an EMBL/GenBank/DDBJ whole genome shotgun (WGS) entry which is preliminary data.</text>
</comment>
<dbReference type="PANTHER" id="PTHR10334">
    <property type="entry name" value="CYSTEINE-RICH SECRETORY PROTEIN-RELATED"/>
    <property type="match status" value="1"/>
</dbReference>
<accession>A0AAN5C930</accession>
<dbReference type="AlphaFoldDB" id="A0AAN5C930"/>
<dbReference type="EMBL" id="BTRK01000002">
    <property type="protein sequence ID" value="GMR34382.1"/>
    <property type="molecule type" value="Genomic_DNA"/>
</dbReference>
<evidence type="ECO:0000313" key="4">
    <source>
        <dbReference type="Proteomes" id="UP001328107"/>
    </source>
</evidence>
<dbReference type="InterPro" id="IPR002413">
    <property type="entry name" value="V5_allergen-like"/>
</dbReference>
<sequence>MLLCTLLGLLSLFSLSHSQCSGGIPASEVKGFLDVHNKMRQSISAGTYVAKGKKMPAAKTPIPNLIWDCEIEKSAQAVASTCVFAHSKNRKNLGENLYTYMSSAVTGQGKAASDSWESEFKDYGWSDIKLTNAVFSSGVGHATQMAWAKSTKIGCGMATCNGGKQVIVACQYRDASVFFEEHFFESNNFLKQYVSVYIFRNFYFQNYRLFFQWKHAQRERLRAQIRCSTRMLLCTLLGLLSLFSLSHSQCSGGIPASEVKGFLDVHNKMRQSISAGTYVAKGRRCLRPRLPSRIW</sequence>
<proteinExistence type="predicted"/>
<protein>
    <recommendedName>
        <fullName evidence="2">SCP domain-containing protein</fullName>
    </recommendedName>
</protein>
<dbReference type="Proteomes" id="UP001328107">
    <property type="component" value="Unassembled WGS sequence"/>
</dbReference>
<dbReference type="SUPFAM" id="SSF55797">
    <property type="entry name" value="PR-1-like"/>
    <property type="match status" value="1"/>
</dbReference>
<keyword evidence="1" id="KW-0732">Signal</keyword>
<dbReference type="PRINTS" id="PR00838">
    <property type="entry name" value="V5ALLERGEN"/>
</dbReference>
<dbReference type="InterPro" id="IPR035940">
    <property type="entry name" value="CAP_sf"/>
</dbReference>